<feature type="region of interest" description="Disordered" evidence="1">
    <location>
        <begin position="418"/>
        <end position="467"/>
    </location>
</feature>
<organism evidence="2 3">
    <name type="scientific">Pseudofrankia inefficax (strain DSM 45817 / CECT 9037 / DDB 130130 / EuI1c)</name>
    <name type="common">Frankia inefficax</name>
    <dbReference type="NCBI Taxonomy" id="298654"/>
    <lineage>
        <taxon>Bacteria</taxon>
        <taxon>Bacillati</taxon>
        <taxon>Actinomycetota</taxon>
        <taxon>Actinomycetes</taxon>
        <taxon>Frankiales</taxon>
        <taxon>Frankiaceae</taxon>
        <taxon>Pseudofrankia</taxon>
    </lineage>
</organism>
<dbReference type="KEGG" id="fri:FraEuI1c_2461"/>
<sequence length="691" mass="71864">MGDGRDSVDLADLFGLDGGRVHIGRPFGDAGQGRLYAREGHPGTAVKLFSPAFLFRSATDLRAKLTWMIGHPPADVAGRYRFAWPRELVVDRTGALAGYTMPGPADGAELRALFVRGRQQPAEARLPDWLVGPPARRLDRADRPRVAGDWRLLTRAAANLAAATAALHELGYVVGDFHDGLVRVGSTGTITLVDCDAMQVTVPGPQHPTGPLEATGPQDVAGPRNTTAARGVIGPRDVAAPWEASGPSGAQVYRAPVGRPEFTPSELLAERGRPLGPGADDYALAVHCFALLLGGHRPYTGTWRAGGDEPSPLGLARLGLHALAGGGRLDPPPGMPPADVLPIELLALFERGFGLGAGVRQPRPTAVEWRDALRGLAGDLRTCARTQTHHYRPGLDACPWCARDDQARSRAAALVPAALPTAPPSPSRTVVTPPRAVRPPAAIPARTAGSARAPGPRHRTPPRAEPRRWVGKLGAAVLCLLGAALMALTIFGAVDQPSATDQARQDTGGPAPGSAAAAIAASARPSSGRPAGATAPPGQAASGPTASQPAALWPWLGRWQSVASSPLPGFGLRIDDQGETGGQEEITATETSGTCPVRYHGTVHTRLDGPISTWPLDASVRLTLDAVLPAGQDPKGCALLPDPAFYAAGTGGELTSPGVIQFQVIGAIDDLAQARVIVHPGEPVALILQRV</sequence>
<dbReference type="Proteomes" id="UP000002484">
    <property type="component" value="Chromosome"/>
</dbReference>
<evidence type="ECO:0000313" key="3">
    <source>
        <dbReference type="Proteomes" id="UP000002484"/>
    </source>
</evidence>
<feature type="compositionally biased region" description="Low complexity" evidence="1">
    <location>
        <begin position="508"/>
        <end position="547"/>
    </location>
</feature>
<evidence type="ECO:0000256" key="1">
    <source>
        <dbReference type="SAM" id="MobiDB-lite"/>
    </source>
</evidence>
<accession>E3J2I1</accession>
<feature type="compositionally biased region" description="Low complexity" evidence="1">
    <location>
        <begin position="427"/>
        <end position="448"/>
    </location>
</feature>
<name>E3J2I1_PSEI1</name>
<keyword evidence="3" id="KW-1185">Reference proteome</keyword>
<dbReference type="SUPFAM" id="SSF56112">
    <property type="entry name" value="Protein kinase-like (PK-like)"/>
    <property type="match status" value="1"/>
</dbReference>
<dbReference type="InParanoid" id="E3J2I1"/>
<dbReference type="STRING" id="298654.FraEuI1c_2461"/>
<proteinExistence type="predicted"/>
<dbReference type="Gene3D" id="1.10.510.10">
    <property type="entry name" value="Transferase(Phosphotransferase) domain 1"/>
    <property type="match status" value="1"/>
</dbReference>
<dbReference type="RefSeq" id="WP_013423613.1">
    <property type="nucleotide sequence ID" value="NC_014666.1"/>
</dbReference>
<dbReference type="AlphaFoldDB" id="E3J2I1"/>
<dbReference type="eggNOG" id="COG4248">
    <property type="taxonomic scope" value="Bacteria"/>
</dbReference>
<reference evidence="2 3" key="1">
    <citation type="submission" date="2010-10" db="EMBL/GenBank/DDBJ databases">
        <title>Complete sequence of Frankia sp. EuI1c.</title>
        <authorList>
            <consortium name="US DOE Joint Genome Institute"/>
            <person name="Lucas S."/>
            <person name="Copeland A."/>
            <person name="Lapidus A."/>
            <person name="Cheng J.-F."/>
            <person name="Bruce D."/>
            <person name="Goodwin L."/>
            <person name="Pitluck S."/>
            <person name="Chertkov O."/>
            <person name="Detter J.C."/>
            <person name="Han C."/>
            <person name="Tapia R."/>
            <person name="Land M."/>
            <person name="Hauser L."/>
            <person name="Jeffries C."/>
            <person name="Kyrpides N."/>
            <person name="Ivanova N."/>
            <person name="Mikhailova N."/>
            <person name="Beauchemin N."/>
            <person name="Sen A."/>
            <person name="Sur S.A."/>
            <person name="Gtari M."/>
            <person name="Wall L."/>
            <person name="Tisa L."/>
            <person name="Woyke T."/>
        </authorList>
    </citation>
    <scope>NUCLEOTIDE SEQUENCE [LARGE SCALE GENOMIC DNA]</scope>
    <source>
        <strain evidence="3">DSM 45817 / CECT 9037 / EuI1c</strain>
    </source>
</reference>
<protein>
    <recommendedName>
        <fullName evidence="4">Protein kinase domain-containing protein</fullName>
    </recommendedName>
</protein>
<feature type="region of interest" description="Disordered" evidence="1">
    <location>
        <begin position="500"/>
        <end position="548"/>
    </location>
</feature>
<evidence type="ECO:0008006" key="4">
    <source>
        <dbReference type="Google" id="ProtNLM"/>
    </source>
</evidence>
<gene>
    <name evidence="2" type="ordered locus">FraEuI1c_2461</name>
</gene>
<dbReference type="EMBL" id="CP002299">
    <property type="protein sequence ID" value="ADP80495.1"/>
    <property type="molecule type" value="Genomic_DNA"/>
</dbReference>
<dbReference type="OrthoDB" id="5782056at2"/>
<dbReference type="InterPro" id="IPR011009">
    <property type="entry name" value="Kinase-like_dom_sf"/>
</dbReference>
<dbReference type="HOGENOM" id="CLU_398357_0_0_11"/>
<evidence type="ECO:0000313" key="2">
    <source>
        <dbReference type="EMBL" id="ADP80495.1"/>
    </source>
</evidence>